<dbReference type="HOGENOM" id="CLU_3033144_0_0_1"/>
<dbReference type="Proteomes" id="UP000001055">
    <property type="component" value="Unassembled WGS sequence"/>
</dbReference>
<dbReference type="RefSeq" id="XP_001794689.1">
    <property type="nucleotide sequence ID" value="XM_001794637.1"/>
</dbReference>
<reference evidence="2" key="1">
    <citation type="journal article" date="2007" name="Plant Cell">
        <title>Dothideomycete-plant interactions illuminated by genome sequencing and EST analysis of the wheat pathogen Stagonospora nodorum.</title>
        <authorList>
            <person name="Hane J.K."/>
            <person name="Lowe R.G."/>
            <person name="Solomon P.S."/>
            <person name="Tan K.C."/>
            <person name="Schoch C.L."/>
            <person name="Spatafora J.W."/>
            <person name="Crous P.W."/>
            <person name="Kodira C."/>
            <person name="Birren B.W."/>
            <person name="Galagan J.E."/>
            <person name="Torriani S.F."/>
            <person name="McDonald B.A."/>
            <person name="Oliver R.P."/>
        </authorList>
    </citation>
    <scope>NUCLEOTIDE SEQUENCE [LARGE SCALE GENOMIC DNA]</scope>
    <source>
        <strain evidence="2">SN15 / ATCC MYA-4574 / FGSC 10173</strain>
    </source>
</reference>
<sequence length="55" mass="6008">MEPVDPRTISCPWAKRHSSTWRLADMGRTELAMLEFAGGAPTEGDVECRGCIDGV</sequence>
<protein>
    <submittedName>
        <fullName evidence="1">Uncharacterized protein</fullName>
    </submittedName>
</protein>
<proteinExistence type="predicted"/>
<dbReference type="GeneID" id="5971557"/>
<accession>Q0UVE3</accession>
<organism evidence="1 2">
    <name type="scientific">Phaeosphaeria nodorum (strain SN15 / ATCC MYA-4574 / FGSC 10173)</name>
    <name type="common">Glume blotch fungus</name>
    <name type="synonym">Parastagonospora nodorum</name>
    <dbReference type="NCBI Taxonomy" id="321614"/>
    <lineage>
        <taxon>Eukaryota</taxon>
        <taxon>Fungi</taxon>
        <taxon>Dikarya</taxon>
        <taxon>Ascomycota</taxon>
        <taxon>Pezizomycotina</taxon>
        <taxon>Dothideomycetes</taxon>
        <taxon>Pleosporomycetidae</taxon>
        <taxon>Pleosporales</taxon>
        <taxon>Pleosporineae</taxon>
        <taxon>Phaeosphaeriaceae</taxon>
        <taxon>Parastagonospora</taxon>
    </lineage>
</organism>
<dbReference type="InParanoid" id="Q0UVE3"/>
<gene>
    <name evidence="1" type="ORF">SNOG_04271</name>
</gene>
<dbReference type="KEGG" id="pno:SNOG_04271"/>
<evidence type="ECO:0000313" key="1">
    <source>
        <dbReference type="EMBL" id="EAT88031.1"/>
    </source>
</evidence>
<name>Q0UVE3_PHANO</name>
<dbReference type="EMBL" id="CH445330">
    <property type="protein sequence ID" value="EAT88031.1"/>
    <property type="molecule type" value="Genomic_DNA"/>
</dbReference>
<dbReference type="AlphaFoldDB" id="Q0UVE3"/>
<evidence type="ECO:0000313" key="2">
    <source>
        <dbReference type="Proteomes" id="UP000001055"/>
    </source>
</evidence>